<gene>
    <name evidence="1" type="ORF">D4764_18G0007270</name>
</gene>
<accession>A0A5C6NTL8</accession>
<name>A0A5C6NTL8_9TELE</name>
<comment type="caution">
    <text evidence="1">The sequence shown here is derived from an EMBL/GenBank/DDBJ whole genome shotgun (WGS) entry which is preliminary data.</text>
</comment>
<keyword evidence="2" id="KW-1185">Reference proteome</keyword>
<protein>
    <submittedName>
        <fullName evidence="1">Interferon-induced protein 44</fullName>
    </submittedName>
</protein>
<dbReference type="AlphaFoldDB" id="A0A5C6NTL8"/>
<dbReference type="SUPFAM" id="SSF52540">
    <property type="entry name" value="P-loop containing nucleoside triphosphate hydrolases"/>
    <property type="match status" value="1"/>
</dbReference>
<evidence type="ECO:0000313" key="1">
    <source>
        <dbReference type="EMBL" id="TWW69921.1"/>
    </source>
</evidence>
<proteinExistence type="predicted"/>
<reference evidence="1 2" key="1">
    <citation type="submission" date="2019-04" db="EMBL/GenBank/DDBJ databases">
        <title>Chromosome genome assembly for Takifugu flavidus.</title>
        <authorList>
            <person name="Xiao S."/>
        </authorList>
    </citation>
    <scope>NUCLEOTIDE SEQUENCE [LARGE SCALE GENOMIC DNA]</scope>
    <source>
        <strain evidence="1">HTHZ2018</strain>
        <tissue evidence="1">Muscle</tissue>
    </source>
</reference>
<dbReference type="Gene3D" id="3.40.50.300">
    <property type="entry name" value="P-loop containing nucleotide triphosphate hydrolases"/>
    <property type="match status" value="1"/>
</dbReference>
<organism evidence="1 2">
    <name type="scientific">Takifugu flavidus</name>
    <name type="common">sansaifugu</name>
    <dbReference type="NCBI Taxonomy" id="433684"/>
    <lineage>
        <taxon>Eukaryota</taxon>
        <taxon>Metazoa</taxon>
        <taxon>Chordata</taxon>
        <taxon>Craniata</taxon>
        <taxon>Vertebrata</taxon>
        <taxon>Euteleostomi</taxon>
        <taxon>Actinopterygii</taxon>
        <taxon>Neopterygii</taxon>
        <taxon>Teleostei</taxon>
        <taxon>Neoteleostei</taxon>
        <taxon>Acanthomorphata</taxon>
        <taxon>Eupercaria</taxon>
        <taxon>Tetraodontiformes</taxon>
        <taxon>Tetradontoidea</taxon>
        <taxon>Tetraodontidae</taxon>
        <taxon>Takifugu</taxon>
    </lineage>
</organism>
<dbReference type="InterPro" id="IPR027417">
    <property type="entry name" value="P-loop_NTPase"/>
</dbReference>
<dbReference type="GO" id="GO:0006955">
    <property type="term" value="P:immune response"/>
    <property type="evidence" value="ECO:0007669"/>
    <property type="project" value="TreeGrafter"/>
</dbReference>
<dbReference type="EMBL" id="RHFK02000010">
    <property type="protein sequence ID" value="TWW69921.1"/>
    <property type="molecule type" value="Genomic_DNA"/>
</dbReference>
<sequence length="282" mass="31609">MGSIFPQPWREMPVNNKENLNFVRQYEPKNTDDVQHLRVLVHGPVGAGKSSFINSVDTVLRRKITGRALTDGIRVEGSFTTKYKNYKMIRDSDPNSHYCVSFNDIVGLEENKGVHVDDVILALKGHVRDGYEFNPSSPLKKGDEGYNPSPTLQDRVHILVSVVSADGAVIITDEMVKKMRKIRKAASDMGIPQLTIITKGGKACPTVKDNVGNLYKSKYLKQKTEEFCSKLGIPMNCVFLVKNYEKETSLKDDVDAPILCALTQIISFGDDFLNDVKRKEKI</sequence>
<dbReference type="Proteomes" id="UP000324091">
    <property type="component" value="Chromosome 18"/>
</dbReference>
<dbReference type="PANTHER" id="PTHR14241:SF1">
    <property type="entry name" value="INTERFERON-INDUCED PROTEIN 44-RELATED"/>
    <property type="match status" value="1"/>
</dbReference>
<dbReference type="PANTHER" id="PTHR14241">
    <property type="entry name" value="INTERFERON-INDUCED PROTEIN 44"/>
    <property type="match status" value="1"/>
</dbReference>
<evidence type="ECO:0000313" key="2">
    <source>
        <dbReference type="Proteomes" id="UP000324091"/>
    </source>
</evidence>